<evidence type="ECO:0000313" key="8">
    <source>
        <dbReference type="EMBL" id="KYG10914.1"/>
    </source>
</evidence>
<sequence length="354" mass="40064">MTVRRRNGSWVIDIVIWRNGRRNRVRKTVGNVSKSEALTLERQERNRLEVSLKLSVAVPKFEEFAKEFVETYAVTNNKPSEVETKKTIIDKHLVPFFGEFRLDAIGPQQFEKFKAKQVSAGLAPKTINNQLTVLHRVFTVAKEWGRLAVVPSMRWLPTPLPEFDFLTFDEAARLLDGAEREWRPMLLLALRTGLRHGELLALRWDDVDLVTGRLNVRRAVARGIVGTPKSGKGRELPLSPETVAVLKELPSRFAGGLVFPGRGGHMLSRGECRRPLWRACHRAGLRRIGWHVLRHTFASHLAMKGVAIKAIQELLGHSNLDVTMRYAHLSPDIRRDAVTLLDTPVPALKARLVS</sequence>
<organism evidence="8 9">
    <name type="scientific">Sorangium cellulosum</name>
    <name type="common">Polyangium cellulosum</name>
    <dbReference type="NCBI Taxonomy" id="56"/>
    <lineage>
        <taxon>Bacteria</taxon>
        <taxon>Pseudomonadati</taxon>
        <taxon>Myxococcota</taxon>
        <taxon>Polyangia</taxon>
        <taxon>Polyangiales</taxon>
        <taxon>Polyangiaceae</taxon>
        <taxon>Sorangium</taxon>
    </lineage>
</organism>
<dbReference type="InterPro" id="IPR004107">
    <property type="entry name" value="Integrase_SAM-like_N"/>
</dbReference>
<dbReference type="GO" id="GO:0006310">
    <property type="term" value="P:DNA recombination"/>
    <property type="evidence" value="ECO:0007669"/>
    <property type="project" value="UniProtKB-KW"/>
</dbReference>
<dbReference type="PANTHER" id="PTHR30349:SF64">
    <property type="entry name" value="PROPHAGE INTEGRASE INTD-RELATED"/>
    <property type="match status" value="1"/>
</dbReference>
<evidence type="ECO:0000259" key="6">
    <source>
        <dbReference type="PROSITE" id="PS51898"/>
    </source>
</evidence>
<evidence type="ECO:0000256" key="3">
    <source>
        <dbReference type="ARBA" id="ARBA00023125"/>
    </source>
</evidence>
<dbReference type="GO" id="GO:0015074">
    <property type="term" value="P:DNA integration"/>
    <property type="evidence" value="ECO:0007669"/>
    <property type="project" value="UniProtKB-KW"/>
</dbReference>
<evidence type="ECO:0000256" key="1">
    <source>
        <dbReference type="ARBA" id="ARBA00008857"/>
    </source>
</evidence>
<feature type="domain" description="Core-binding (CB)" evidence="7">
    <location>
        <begin position="59"/>
        <end position="142"/>
    </location>
</feature>
<dbReference type="Pfam" id="PF00589">
    <property type="entry name" value="Phage_integrase"/>
    <property type="match status" value="1"/>
</dbReference>
<evidence type="ECO:0000256" key="5">
    <source>
        <dbReference type="PROSITE-ProRule" id="PRU01248"/>
    </source>
</evidence>
<evidence type="ECO:0000313" key="9">
    <source>
        <dbReference type="Proteomes" id="UP000075502"/>
    </source>
</evidence>
<dbReference type="InterPro" id="IPR011010">
    <property type="entry name" value="DNA_brk_join_enz"/>
</dbReference>
<name>A0A150U220_SORCE</name>
<evidence type="ECO:0008006" key="10">
    <source>
        <dbReference type="Google" id="ProtNLM"/>
    </source>
</evidence>
<dbReference type="InterPro" id="IPR050090">
    <property type="entry name" value="Tyrosine_recombinase_XerCD"/>
</dbReference>
<dbReference type="PROSITE" id="PS51900">
    <property type="entry name" value="CB"/>
    <property type="match status" value="1"/>
</dbReference>
<dbReference type="AlphaFoldDB" id="A0A150U220"/>
<accession>A0A150U220</accession>
<keyword evidence="4" id="KW-0233">DNA recombination</keyword>
<comment type="similarity">
    <text evidence="1">Belongs to the 'phage' integrase family.</text>
</comment>
<evidence type="ECO:0000259" key="7">
    <source>
        <dbReference type="PROSITE" id="PS51900"/>
    </source>
</evidence>
<keyword evidence="3 5" id="KW-0238">DNA-binding</keyword>
<dbReference type="PROSITE" id="PS51898">
    <property type="entry name" value="TYR_RECOMBINASE"/>
    <property type="match status" value="1"/>
</dbReference>
<protein>
    <recommendedName>
        <fullName evidence="10">Integrase</fullName>
    </recommendedName>
</protein>
<dbReference type="PANTHER" id="PTHR30349">
    <property type="entry name" value="PHAGE INTEGRASE-RELATED"/>
    <property type="match status" value="1"/>
</dbReference>
<dbReference type="Gene3D" id="1.10.150.130">
    <property type="match status" value="1"/>
</dbReference>
<dbReference type="Proteomes" id="UP000075502">
    <property type="component" value="Unassembled WGS sequence"/>
</dbReference>
<dbReference type="EMBL" id="JEME01000183">
    <property type="protein sequence ID" value="KYG10914.1"/>
    <property type="molecule type" value="Genomic_DNA"/>
</dbReference>
<dbReference type="SUPFAM" id="SSF56349">
    <property type="entry name" value="DNA breaking-rejoining enzymes"/>
    <property type="match status" value="1"/>
</dbReference>
<dbReference type="GO" id="GO:0003677">
    <property type="term" value="F:DNA binding"/>
    <property type="evidence" value="ECO:0007669"/>
    <property type="project" value="UniProtKB-UniRule"/>
</dbReference>
<evidence type="ECO:0000256" key="4">
    <source>
        <dbReference type="ARBA" id="ARBA00023172"/>
    </source>
</evidence>
<dbReference type="Pfam" id="PF14659">
    <property type="entry name" value="Phage_int_SAM_3"/>
    <property type="match status" value="1"/>
</dbReference>
<proteinExistence type="inferred from homology"/>
<reference evidence="8 9" key="1">
    <citation type="submission" date="2014-02" db="EMBL/GenBank/DDBJ databases">
        <title>The small core and large imbalanced accessory genome model reveals a collaborative survival strategy of Sorangium cellulosum strains in nature.</title>
        <authorList>
            <person name="Han K."/>
            <person name="Peng R."/>
            <person name="Blom J."/>
            <person name="Li Y.-Z."/>
        </authorList>
    </citation>
    <scope>NUCLEOTIDE SEQUENCE [LARGE SCALE GENOMIC DNA]</scope>
    <source>
        <strain evidence="8 9">So0007-03</strain>
    </source>
</reference>
<dbReference type="InterPro" id="IPR044068">
    <property type="entry name" value="CB"/>
</dbReference>
<evidence type="ECO:0000256" key="2">
    <source>
        <dbReference type="ARBA" id="ARBA00022908"/>
    </source>
</evidence>
<gene>
    <name evidence="8" type="ORF">BE21_09495</name>
</gene>
<dbReference type="InterPro" id="IPR002104">
    <property type="entry name" value="Integrase_catalytic"/>
</dbReference>
<feature type="domain" description="Tyr recombinase" evidence="6">
    <location>
        <begin position="161"/>
        <end position="339"/>
    </location>
</feature>
<dbReference type="InterPro" id="IPR013762">
    <property type="entry name" value="Integrase-like_cat_sf"/>
</dbReference>
<dbReference type="CDD" id="cd01189">
    <property type="entry name" value="INT_ICEBs1_C_like"/>
    <property type="match status" value="1"/>
</dbReference>
<comment type="caution">
    <text evidence="8">The sequence shown here is derived from an EMBL/GenBank/DDBJ whole genome shotgun (WGS) entry which is preliminary data.</text>
</comment>
<dbReference type="Gene3D" id="1.10.443.10">
    <property type="entry name" value="Intergrase catalytic core"/>
    <property type="match status" value="1"/>
</dbReference>
<dbReference type="InterPro" id="IPR010998">
    <property type="entry name" value="Integrase_recombinase_N"/>
</dbReference>
<keyword evidence="2" id="KW-0229">DNA integration</keyword>